<protein>
    <submittedName>
        <fullName evidence="2">Uncharacterized protein</fullName>
    </submittedName>
</protein>
<evidence type="ECO:0000256" key="1">
    <source>
        <dbReference type="SAM" id="MobiDB-lite"/>
    </source>
</evidence>
<name>A0A0F9CZD7_9ZZZZ</name>
<organism evidence="2">
    <name type="scientific">marine sediment metagenome</name>
    <dbReference type="NCBI Taxonomy" id="412755"/>
    <lineage>
        <taxon>unclassified sequences</taxon>
        <taxon>metagenomes</taxon>
        <taxon>ecological metagenomes</taxon>
    </lineage>
</organism>
<gene>
    <name evidence="2" type="ORF">LCGC14_2262720</name>
</gene>
<sequence length="21" mass="2351">IWLQADKARTVIAKAQPEPSK</sequence>
<evidence type="ECO:0000313" key="2">
    <source>
        <dbReference type="EMBL" id="KKL54704.1"/>
    </source>
</evidence>
<dbReference type="EMBL" id="LAZR01031105">
    <property type="protein sequence ID" value="KKL54704.1"/>
    <property type="molecule type" value="Genomic_DNA"/>
</dbReference>
<dbReference type="AlphaFoldDB" id="A0A0F9CZD7"/>
<feature type="non-terminal residue" evidence="2">
    <location>
        <position position="1"/>
    </location>
</feature>
<proteinExistence type="predicted"/>
<reference evidence="2" key="1">
    <citation type="journal article" date="2015" name="Nature">
        <title>Complex archaea that bridge the gap between prokaryotes and eukaryotes.</title>
        <authorList>
            <person name="Spang A."/>
            <person name="Saw J.H."/>
            <person name="Jorgensen S.L."/>
            <person name="Zaremba-Niedzwiedzka K."/>
            <person name="Martijn J."/>
            <person name="Lind A.E."/>
            <person name="van Eijk R."/>
            <person name="Schleper C."/>
            <person name="Guy L."/>
            <person name="Ettema T.J."/>
        </authorList>
    </citation>
    <scope>NUCLEOTIDE SEQUENCE</scope>
</reference>
<comment type="caution">
    <text evidence="2">The sequence shown here is derived from an EMBL/GenBank/DDBJ whole genome shotgun (WGS) entry which is preliminary data.</text>
</comment>
<feature type="region of interest" description="Disordered" evidence="1">
    <location>
        <begin position="1"/>
        <end position="21"/>
    </location>
</feature>
<accession>A0A0F9CZD7</accession>